<name>A0A1G2BLD3_9BACT</name>
<evidence type="ECO:0000256" key="2">
    <source>
        <dbReference type="ARBA" id="ARBA00022980"/>
    </source>
</evidence>
<evidence type="ECO:0000256" key="3">
    <source>
        <dbReference type="ARBA" id="ARBA00023274"/>
    </source>
</evidence>
<sequence>MKAKVYNLEGKVLREENLPAFFDIKIKPVLIQQVVTAQQSNARQILAHAKDRGEVSGGGKKPWRQKGTGRARHGSIRSPLWKGGGATFGPSKERNFSLKINQKAKNQALRMVLADKAARENLILVEELKLAEPKTKKLAAVLKQLPVKDQATLIVLDKKDENIVISARNLPQIMTEAAVSLNVVDLLKYQYLLMPVSAIAAIVKHYSA</sequence>
<comment type="function">
    <text evidence="5">Forms part of the polypeptide exit tunnel.</text>
</comment>
<feature type="compositionally biased region" description="Basic residues" evidence="6">
    <location>
        <begin position="61"/>
        <end position="75"/>
    </location>
</feature>
<feature type="region of interest" description="Disordered" evidence="6">
    <location>
        <begin position="50"/>
        <end position="76"/>
    </location>
</feature>
<dbReference type="STRING" id="1798550.A2927_01730"/>
<dbReference type="GO" id="GO:0003735">
    <property type="term" value="F:structural constituent of ribosome"/>
    <property type="evidence" value="ECO:0007669"/>
    <property type="project" value="InterPro"/>
</dbReference>
<dbReference type="GO" id="GO:0005840">
    <property type="term" value="C:ribosome"/>
    <property type="evidence" value="ECO:0007669"/>
    <property type="project" value="UniProtKB-KW"/>
</dbReference>
<dbReference type="InterPro" id="IPR013005">
    <property type="entry name" value="Ribosomal_uL4-like"/>
</dbReference>
<dbReference type="EMBL" id="MHKL01000027">
    <property type="protein sequence ID" value="OGY89090.1"/>
    <property type="molecule type" value="Genomic_DNA"/>
</dbReference>
<protein>
    <recommendedName>
        <fullName evidence="4 5">Large ribosomal subunit protein uL4</fullName>
    </recommendedName>
</protein>
<keyword evidence="2 5" id="KW-0689">Ribosomal protein</keyword>
<evidence type="ECO:0000313" key="7">
    <source>
        <dbReference type="EMBL" id="OGY89090.1"/>
    </source>
</evidence>
<dbReference type="NCBIfam" id="TIGR03953">
    <property type="entry name" value="rplD_bact"/>
    <property type="match status" value="1"/>
</dbReference>
<accession>A0A1G2BLD3</accession>
<evidence type="ECO:0000256" key="1">
    <source>
        <dbReference type="ARBA" id="ARBA00010528"/>
    </source>
</evidence>
<dbReference type="HAMAP" id="MF_01328_B">
    <property type="entry name" value="Ribosomal_uL4_B"/>
    <property type="match status" value="1"/>
</dbReference>
<proteinExistence type="inferred from homology"/>
<comment type="subunit">
    <text evidence="5">Part of the 50S ribosomal subunit.</text>
</comment>
<dbReference type="Proteomes" id="UP000178849">
    <property type="component" value="Unassembled WGS sequence"/>
</dbReference>
<dbReference type="PANTHER" id="PTHR10746:SF6">
    <property type="entry name" value="LARGE RIBOSOMAL SUBUNIT PROTEIN UL4M"/>
    <property type="match status" value="1"/>
</dbReference>
<comment type="caution">
    <text evidence="7">The sequence shown here is derived from an EMBL/GenBank/DDBJ whole genome shotgun (WGS) entry which is preliminary data.</text>
</comment>
<dbReference type="GO" id="GO:1990904">
    <property type="term" value="C:ribonucleoprotein complex"/>
    <property type="evidence" value="ECO:0007669"/>
    <property type="project" value="UniProtKB-KW"/>
</dbReference>
<dbReference type="PANTHER" id="PTHR10746">
    <property type="entry name" value="50S RIBOSOMAL PROTEIN L4"/>
    <property type="match status" value="1"/>
</dbReference>
<gene>
    <name evidence="5" type="primary">rplD</name>
    <name evidence="7" type="ORF">A2927_01730</name>
</gene>
<keyword evidence="5" id="KW-0694">RNA-binding</keyword>
<organism evidence="7 8">
    <name type="scientific">Candidatus Komeilibacteria bacterium RIFCSPLOWO2_01_FULL_45_10</name>
    <dbReference type="NCBI Taxonomy" id="1798550"/>
    <lineage>
        <taxon>Bacteria</taxon>
        <taxon>Candidatus Komeiliibacteriota</taxon>
    </lineage>
</organism>
<dbReference type="InterPro" id="IPR023574">
    <property type="entry name" value="Ribosomal_uL4_dom_sf"/>
</dbReference>
<evidence type="ECO:0000313" key="8">
    <source>
        <dbReference type="Proteomes" id="UP000178849"/>
    </source>
</evidence>
<dbReference type="GO" id="GO:0019843">
    <property type="term" value="F:rRNA binding"/>
    <property type="evidence" value="ECO:0007669"/>
    <property type="project" value="UniProtKB-UniRule"/>
</dbReference>
<dbReference type="Gene3D" id="3.40.1370.10">
    <property type="match status" value="1"/>
</dbReference>
<dbReference type="AlphaFoldDB" id="A0A1G2BLD3"/>
<dbReference type="InterPro" id="IPR002136">
    <property type="entry name" value="Ribosomal_uL4"/>
</dbReference>
<dbReference type="SUPFAM" id="SSF52166">
    <property type="entry name" value="Ribosomal protein L4"/>
    <property type="match status" value="1"/>
</dbReference>
<comment type="function">
    <text evidence="5">One of the primary rRNA binding proteins, this protein initially binds near the 5'-end of the 23S rRNA. It is important during the early stages of 50S assembly. It makes multiple contacts with different domains of the 23S rRNA in the assembled 50S subunit and ribosome.</text>
</comment>
<keyword evidence="3 5" id="KW-0687">Ribonucleoprotein</keyword>
<keyword evidence="5" id="KW-0699">rRNA-binding</keyword>
<evidence type="ECO:0000256" key="4">
    <source>
        <dbReference type="ARBA" id="ARBA00035244"/>
    </source>
</evidence>
<comment type="similarity">
    <text evidence="1 5">Belongs to the universal ribosomal protein uL4 family.</text>
</comment>
<evidence type="ECO:0000256" key="5">
    <source>
        <dbReference type="HAMAP-Rule" id="MF_01328"/>
    </source>
</evidence>
<reference evidence="7 8" key="1">
    <citation type="journal article" date="2016" name="Nat. Commun.">
        <title>Thousands of microbial genomes shed light on interconnected biogeochemical processes in an aquifer system.</title>
        <authorList>
            <person name="Anantharaman K."/>
            <person name="Brown C.T."/>
            <person name="Hug L.A."/>
            <person name="Sharon I."/>
            <person name="Castelle C.J."/>
            <person name="Probst A.J."/>
            <person name="Thomas B.C."/>
            <person name="Singh A."/>
            <person name="Wilkins M.J."/>
            <person name="Karaoz U."/>
            <person name="Brodie E.L."/>
            <person name="Williams K.H."/>
            <person name="Hubbard S.S."/>
            <person name="Banfield J.F."/>
        </authorList>
    </citation>
    <scope>NUCLEOTIDE SEQUENCE [LARGE SCALE GENOMIC DNA]</scope>
</reference>
<dbReference type="GO" id="GO:0006412">
    <property type="term" value="P:translation"/>
    <property type="evidence" value="ECO:0007669"/>
    <property type="project" value="UniProtKB-UniRule"/>
</dbReference>
<evidence type="ECO:0000256" key="6">
    <source>
        <dbReference type="SAM" id="MobiDB-lite"/>
    </source>
</evidence>
<dbReference type="Pfam" id="PF00573">
    <property type="entry name" value="Ribosomal_L4"/>
    <property type="match status" value="1"/>
</dbReference>